<gene>
    <name evidence="1" type="ORF">A3E29_02970</name>
</gene>
<organism evidence="1 2">
    <name type="scientific">Candidatus Doudnabacteria bacterium RIFCSPHIGHO2_12_FULL_48_16</name>
    <dbReference type="NCBI Taxonomy" id="1817838"/>
    <lineage>
        <taxon>Bacteria</taxon>
        <taxon>Candidatus Doudnaibacteriota</taxon>
    </lineage>
</organism>
<dbReference type="InterPro" id="IPR043731">
    <property type="entry name" value="DUF5674"/>
</dbReference>
<dbReference type="AlphaFoldDB" id="A0A1F5PJE2"/>
<proteinExistence type="predicted"/>
<evidence type="ECO:0000313" key="2">
    <source>
        <dbReference type="Proteomes" id="UP000177682"/>
    </source>
</evidence>
<reference evidence="1 2" key="1">
    <citation type="journal article" date="2016" name="Nat. Commun.">
        <title>Thousands of microbial genomes shed light on interconnected biogeochemical processes in an aquifer system.</title>
        <authorList>
            <person name="Anantharaman K."/>
            <person name="Brown C.T."/>
            <person name="Hug L.A."/>
            <person name="Sharon I."/>
            <person name="Castelle C.J."/>
            <person name="Probst A.J."/>
            <person name="Thomas B.C."/>
            <person name="Singh A."/>
            <person name="Wilkins M.J."/>
            <person name="Karaoz U."/>
            <person name="Brodie E.L."/>
            <person name="Williams K.H."/>
            <person name="Hubbard S.S."/>
            <person name="Banfield J.F."/>
        </authorList>
    </citation>
    <scope>NUCLEOTIDE SEQUENCE [LARGE SCALE GENOMIC DNA]</scope>
</reference>
<name>A0A1F5PJE2_9BACT</name>
<dbReference type="Proteomes" id="UP000177682">
    <property type="component" value="Unassembled WGS sequence"/>
</dbReference>
<dbReference type="EMBL" id="MFEY01000007">
    <property type="protein sequence ID" value="OGE90046.1"/>
    <property type="molecule type" value="Genomic_DNA"/>
</dbReference>
<dbReference type="Pfam" id="PF18924">
    <property type="entry name" value="DUF5674"/>
    <property type="match status" value="1"/>
</dbReference>
<accession>A0A1F5PJE2</accession>
<evidence type="ECO:0000313" key="1">
    <source>
        <dbReference type="EMBL" id="OGE90046.1"/>
    </source>
</evidence>
<comment type="caution">
    <text evidence="1">The sequence shown here is derived from an EMBL/GenBank/DDBJ whole genome shotgun (WGS) entry which is preliminary data.</text>
</comment>
<protein>
    <submittedName>
        <fullName evidence="1">Uncharacterized protein</fullName>
    </submittedName>
</protein>
<sequence length="114" mass="12620">MSIKIIQDRISKNVLEQAAAESFGTMVKAVVDIEDGIMALGGELHADAEAELLQIGSVNENLWGINIYPAQPPADRIEYISLINIRSSQGNQTMEVENQSVRDRIKQIVDKLIE</sequence>